<dbReference type="InterPro" id="IPR026015">
    <property type="entry name" value="ATP_synth_OSCP/delta_N_sf"/>
</dbReference>
<dbReference type="SUPFAM" id="SSF47928">
    <property type="entry name" value="N-terminal domain of the delta subunit of the F1F0-ATP synthase"/>
    <property type="match status" value="1"/>
</dbReference>
<dbReference type="NCBIfam" id="TIGR01145">
    <property type="entry name" value="ATP_synt_delta"/>
    <property type="match status" value="1"/>
</dbReference>
<comment type="similarity">
    <text evidence="7">Belongs to the ATPase delta chain family.</text>
</comment>
<evidence type="ECO:0000256" key="5">
    <source>
        <dbReference type="ARBA" id="ARBA00023136"/>
    </source>
</evidence>
<keyword evidence="3 7" id="KW-0375">Hydrogen ion transport</keyword>
<comment type="function">
    <text evidence="7">This protein is part of the stalk that links CF(0) to CF(1). It either transmits conformational changes from CF(0) to CF(1) or is implicated in proton conduction.</text>
</comment>
<dbReference type="PANTHER" id="PTHR11910">
    <property type="entry name" value="ATP SYNTHASE DELTA CHAIN"/>
    <property type="match status" value="1"/>
</dbReference>
<evidence type="ECO:0000256" key="7">
    <source>
        <dbReference type="HAMAP-Rule" id="MF_01416"/>
    </source>
</evidence>
<dbReference type="EMBL" id="DXEM01000019">
    <property type="protein sequence ID" value="HIX67733.1"/>
    <property type="molecule type" value="Genomic_DNA"/>
</dbReference>
<dbReference type="InterPro" id="IPR000711">
    <property type="entry name" value="ATPase_OSCP/dsu"/>
</dbReference>
<protein>
    <recommendedName>
        <fullName evidence="7">ATP synthase subunit delta</fullName>
    </recommendedName>
    <alternativeName>
        <fullName evidence="7">ATP synthase F(1) sector subunit delta</fullName>
    </alternativeName>
    <alternativeName>
        <fullName evidence="7">F-type ATPase subunit delta</fullName>
        <shortName evidence="7">F-ATPase subunit delta</shortName>
    </alternativeName>
</protein>
<evidence type="ECO:0000256" key="6">
    <source>
        <dbReference type="ARBA" id="ARBA00023310"/>
    </source>
</evidence>
<proteinExistence type="inferred from homology"/>
<evidence type="ECO:0000256" key="4">
    <source>
        <dbReference type="ARBA" id="ARBA00023065"/>
    </source>
</evidence>
<evidence type="ECO:0000313" key="8">
    <source>
        <dbReference type="EMBL" id="HIX67733.1"/>
    </source>
</evidence>
<dbReference type="HAMAP" id="MF_01416">
    <property type="entry name" value="ATP_synth_delta_bact"/>
    <property type="match status" value="1"/>
</dbReference>
<evidence type="ECO:0000256" key="1">
    <source>
        <dbReference type="ARBA" id="ARBA00004370"/>
    </source>
</evidence>
<keyword evidence="5 7" id="KW-0472">Membrane</keyword>
<keyword evidence="7" id="KW-1003">Cell membrane</keyword>
<dbReference type="PRINTS" id="PR00125">
    <property type="entry name" value="ATPASEDELTA"/>
</dbReference>
<dbReference type="Proteomes" id="UP000886721">
    <property type="component" value="Unassembled WGS sequence"/>
</dbReference>
<keyword evidence="4 7" id="KW-0406">Ion transport</keyword>
<dbReference type="AlphaFoldDB" id="A0A9D1WUY2"/>
<dbReference type="Gene3D" id="1.10.520.20">
    <property type="entry name" value="N-terminal domain of the delta subunit of the F1F0-ATP synthase"/>
    <property type="match status" value="1"/>
</dbReference>
<gene>
    <name evidence="7 8" type="primary">atpH</name>
    <name evidence="8" type="ORF">H9735_06345</name>
</gene>
<dbReference type="Pfam" id="PF00213">
    <property type="entry name" value="OSCP"/>
    <property type="match status" value="1"/>
</dbReference>
<name>A0A9D1WUY2_9FIRM</name>
<reference evidence="8" key="1">
    <citation type="journal article" date="2021" name="PeerJ">
        <title>Extensive microbial diversity within the chicken gut microbiome revealed by metagenomics and culture.</title>
        <authorList>
            <person name="Gilroy R."/>
            <person name="Ravi A."/>
            <person name="Getino M."/>
            <person name="Pursley I."/>
            <person name="Horton D.L."/>
            <person name="Alikhan N.F."/>
            <person name="Baker D."/>
            <person name="Gharbi K."/>
            <person name="Hall N."/>
            <person name="Watson M."/>
            <person name="Adriaenssens E.M."/>
            <person name="Foster-Nyarko E."/>
            <person name="Jarju S."/>
            <person name="Secka A."/>
            <person name="Antonio M."/>
            <person name="Oren A."/>
            <person name="Chaudhuri R.R."/>
            <person name="La Ragione R."/>
            <person name="Hildebrand F."/>
            <person name="Pallen M.J."/>
        </authorList>
    </citation>
    <scope>NUCLEOTIDE SEQUENCE</scope>
    <source>
        <strain evidence="8">CHK191-13928</strain>
    </source>
</reference>
<keyword evidence="6 7" id="KW-0066">ATP synthesis</keyword>
<keyword evidence="7" id="KW-0139">CF(1)</keyword>
<dbReference type="GO" id="GO:0005886">
    <property type="term" value="C:plasma membrane"/>
    <property type="evidence" value="ECO:0007669"/>
    <property type="project" value="UniProtKB-SubCell"/>
</dbReference>
<evidence type="ECO:0000256" key="2">
    <source>
        <dbReference type="ARBA" id="ARBA00022448"/>
    </source>
</evidence>
<comment type="caution">
    <text evidence="8">The sequence shown here is derived from an EMBL/GenBank/DDBJ whole genome shotgun (WGS) entry which is preliminary data.</text>
</comment>
<organism evidence="8 9">
    <name type="scientific">Candidatus Anaerostipes excrementavium</name>
    <dbReference type="NCBI Taxonomy" id="2838463"/>
    <lineage>
        <taxon>Bacteria</taxon>
        <taxon>Bacillati</taxon>
        <taxon>Bacillota</taxon>
        <taxon>Clostridia</taxon>
        <taxon>Lachnospirales</taxon>
        <taxon>Lachnospiraceae</taxon>
        <taxon>Anaerostipes</taxon>
    </lineage>
</organism>
<keyword evidence="2 7" id="KW-0813">Transport</keyword>
<comment type="function">
    <text evidence="7">F(1)F(0) ATP synthase produces ATP from ADP in the presence of a proton or sodium gradient. F-type ATPases consist of two structural domains, F(1) containing the extramembraneous catalytic core and F(0) containing the membrane proton channel, linked together by a central stalk and a peripheral stalk. During catalysis, ATP synthesis in the catalytic domain of F(1) is coupled via a rotary mechanism of the central stalk subunits to proton translocation.</text>
</comment>
<evidence type="ECO:0000256" key="3">
    <source>
        <dbReference type="ARBA" id="ARBA00022781"/>
    </source>
</evidence>
<dbReference type="GO" id="GO:0046933">
    <property type="term" value="F:proton-transporting ATP synthase activity, rotational mechanism"/>
    <property type="evidence" value="ECO:0007669"/>
    <property type="project" value="UniProtKB-UniRule"/>
</dbReference>
<evidence type="ECO:0000313" key="9">
    <source>
        <dbReference type="Proteomes" id="UP000886721"/>
    </source>
</evidence>
<accession>A0A9D1WUY2</accession>
<comment type="subcellular location">
    <subcellularLocation>
        <location evidence="7">Cell membrane</location>
        <topology evidence="7">Peripheral membrane protein</topology>
    </subcellularLocation>
    <subcellularLocation>
        <location evidence="1">Membrane</location>
    </subcellularLocation>
</comment>
<dbReference type="GO" id="GO:0045259">
    <property type="term" value="C:proton-transporting ATP synthase complex"/>
    <property type="evidence" value="ECO:0007669"/>
    <property type="project" value="UniProtKB-KW"/>
</dbReference>
<sequence length="181" mass="20249">MASRVSKIYGDAYVSLKAEEGKLLQAAEEVMAMKEIMKQDEELIAFLCHPQITKKQKMETVENILGGKASDDMMGFLMIIIKKGRWDALEEIFDYILEQLKKLQGIGILSVTSAFPLSQEQKKKIEGKVLEASAYQKLDVSYQTDASILGGLILSMDDRVVDSSVRTKLDSMAKHLSKIQV</sequence>
<reference evidence="8" key="2">
    <citation type="submission" date="2021-04" db="EMBL/GenBank/DDBJ databases">
        <authorList>
            <person name="Gilroy R."/>
        </authorList>
    </citation>
    <scope>NUCLEOTIDE SEQUENCE</scope>
    <source>
        <strain evidence="8">CHK191-13928</strain>
    </source>
</reference>